<feature type="region of interest" description="Disordered" evidence="1">
    <location>
        <begin position="46"/>
        <end position="182"/>
    </location>
</feature>
<sequence length="429" mass="47930">MVAISLYRGNLHRVPNVQRKWLIPTPTISLKDFRILLNRRSRALARLHSPTPSNPNPNVKNEEENPIGNDALPPDDDFQPPPHPDPPKIDATTSRPGEERVVKEEVNERDGLDGGGASVKPVDGCDASRDGKPESGTNSVDANGDSRGEKAPEILENPILENPKAEETSNKVDALTDKEKRKKEVEDKLQVLNEKKHNLVQVLKQILNAEEELKRRNSMQGTGIRPSVPLQGDATNDSGSLNRIATPRLNSEGNLGGDMEGAEADDASNHNIHSRHLLRMSSISPRSDSPHRRPVFSALWDIYCSFLTLLEQAWPFPAVLRALLPQDTTLQICQQSLYLEQVTLPPPLPLQHQAALLHSEMPDFPVHGIRNLWLPKWNLLDALNCLPQQKQVKYSVKPLLSVPFLISRQLHCCKFILLANAFEEVKYDD</sequence>
<dbReference type="GO" id="GO:0009507">
    <property type="term" value="C:chloroplast"/>
    <property type="evidence" value="ECO:0007669"/>
    <property type="project" value="TreeGrafter"/>
</dbReference>
<evidence type="ECO:0000313" key="2">
    <source>
        <dbReference type="EMBL" id="KAG5522873.1"/>
    </source>
</evidence>
<feature type="compositionally biased region" description="Polar residues" evidence="1">
    <location>
        <begin position="233"/>
        <end position="253"/>
    </location>
</feature>
<dbReference type="PANTHER" id="PTHR36764:SF1">
    <property type="entry name" value="TRNA (ILE)-LYSIDINE SYNTHASE"/>
    <property type="match status" value="1"/>
</dbReference>
<evidence type="ECO:0000313" key="3">
    <source>
        <dbReference type="Proteomes" id="UP000823749"/>
    </source>
</evidence>
<name>A0AAV6I2T1_9ERIC</name>
<reference evidence="2" key="1">
    <citation type="submission" date="2020-08" db="EMBL/GenBank/DDBJ databases">
        <title>Plant Genome Project.</title>
        <authorList>
            <person name="Zhang R.-G."/>
        </authorList>
    </citation>
    <scope>NUCLEOTIDE SEQUENCE</scope>
    <source>
        <strain evidence="2">WSP0</strain>
        <tissue evidence="2">Leaf</tissue>
    </source>
</reference>
<dbReference type="AlphaFoldDB" id="A0AAV6I2T1"/>
<proteinExistence type="predicted"/>
<organism evidence="2 3">
    <name type="scientific">Rhododendron griersonianum</name>
    <dbReference type="NCBI Taxonomy" id="479676"/>
    <lineage>
        <taxon>Eukaryota</taxon>
        <taxon>Viridiplantae</taxon>
        <taxon>Streptophyta</taxon>
        <taxon>Embryophyta</taxon>
        <taxon>Tracheophyta</taxon>
        <taxon>Spermatophyta</taxon>
        <taxon>Magnoliopsida</taxon>
        <taxon>eudicotyledons</taxon>
        <taxon>Gunneridae</taxon>
        <taxon>Pentapetalae</taxon>
        <taxon>asterids</taxon>
        <taxon>Ericales</taxon>
        <taxon>Ericaceae</taxon>
        <taxon>Ericoideae</taxon>
        <taxon>Rhodoreae</taxon>
        <taxon>Rhododendron</taxon>
    </lineage>
</organism>
<feature type="compositionally biased region" description="Basic and acidic residues" evidence="1">
    <location>
        <begin position="96"/>
        <end position="112"/>
    </location>
</feature>
<dbReference type="Proteomes" id="UP000823749">
    <property type="component" value="Chromosome 12"/>
</dbReference>
<evidence type="ECO:0000256" key="1">
    <source>
        <dbReference type="SAM" id="MobiDB-lite"/>
    </source>
</evidence>
<feature type="compositionally biased region" description="Basic and acidic residues" evidence="1">
    <location>
        <begin position="144"/>
        <end position="153"/>
    </location>
</feature>
<gene>
    <name evidence="2" type="ORF">RHGRI_034872</name>
</gene>
<accession>A0AAV6I2T1</accession>
<comment type="caution">
    <text evidence="2">The sequence shown here is derived from an EMBL/GenBank/DDBJ whole genome shotgun (WGS) entry which is preliminary data.</text>
</comment>
<protein>
    <submittedName>
        <fullName evidence="2">Uncharacterized protein</fullName>
    </submittedName>
</protein>
<keyword evidence="3" id="KW-1185">Reference proteome</keyword>
<dbReference type="EMBL" id="JACTNZ010000012">
    <property type="protein sequence ID" value="KAG5522873.1"/>
    <property type="molecule type" value="Genomic_DNA"/>
</dbReference>
<feature type="compositionally biased region" description="Basic and acidic residues" evidence="1">
    <location>
        <begin position="163"/>
        <end position="182"/>
    </location>
</feature>
<dbReference type="PANTHER" id="PTHR36764">
    <property type="entry name" value="TRNA (ILE)-LYSIDINE SYNTHASE"/>
    <property type="match status" value="1"/>
</dbReference>
<feature type="region of interest" description="Disordered" evidence="1">
    <location>
        <begin position="216"/>
        <end position="266"/>
    </location>
</feature>